<dbReference type="GO" id="GO:0016787">
    <property type="term" value="F:hydrolase activity"/>
    <property type="evidence" value="ECO:0007669"/>
    <property type="project" value="UniProtKB-KW"/>
</dbReference>
<accession>B0AZK4</accession>
<feature type="signal peptide" evidence="8">
    <location>
        <begin position="1"/>
        <end position="18"/>
    </location>
</feature>
<evidence type="ECO:0000259" key="9">
    <source>
        <dbReference type="PROSITE" id="PS50835"/>
    </source>
</evidence>
<dbReference type="Pfam" id="PF00074">
    <property type="entry name" value="RnaseA"/>
    <property type="match status" value="1"/>
</dbReference>
<dbReference type="SUPFAM" id="SSF54076">
    <property type="entry name" value="RNase A-like"/>
    <property type="match status" value="1"/>
</dbReference>
<dbReference type="InterPro" id="IPR036816">
    <property type="entry name" value="RNaseA-like_dom_sf"/>
</dbReference>
<dbReference type="SUPFAM" id="SSF48726">
    <property type="entry name" value="Immunoglobulin"/>
    <property type="match status" value="2"/>
</dbReference>
<dbReference type="CDD" id="cd04980">
    <property type="entry name" value="IgV_L_kappa"/>
    <property type="match status" value="1"/>
</dbReference>
<evidence type="ECO:0000256" key="4">
    <source>
        <dbReference type="ARBA" id="ARBA00022801"/>
    </source>
</evidence>
<evidence type="ECO:0000256" key="6">
    <source>
        <dbReference type="ARBA" id="ARBA00023130"/>
    </source>
</evidence>
<feature type="domain" description="Ig-like" evidence="9">
    <location>
        <begin position="162"/>
        <end position="250"/>
    </location>
</feature>
<dbReference type="SMART" id="SM00409">
    <property type="entry name" value="IG"/>
    <property type="match status" value="2"/>
</dbReference>
<dbReference type="FunFam" id="2.60.40.10:FF:001025">
    <property type="entry name" value="Immunoglobulin heavy variable V1-74"/>
    <property type="match status" value="1"/>
</dbReference>
<keyword evidence="8" id="KW-0732">Signal</keyword>
<dbReference type="PRINTS" id="PR00794">
    <property type="entry name" value="RIBONUCLEASE"/>
</dbReference>
<organism evidence="10">
    <name type="scientific">Drosophila melanogaster</name>
    <name type="common">Fruit fly</name>
    <dbReference type="NCBI Taxonomy" id="7227"/>
    <lineage>
        <taxon>Eukaryota</taxon>
        <taxon>Metazoa</taxon>
        <taxon>Ecdysozoa</taxon>
        <taxon>Arthropoda</taxon>
        <taxon>Hexapoda</taxon>
        <taxon>Insecta</taxon>
        <taxon>Pterygota</taxon>
        <taxon>Neoptera</taxon>
        <taxon>Endopterygota</taxon>
        <taxon>Diptera</taxon>
        <taxon>Brachycera</taxon>
        <taxon>Muscomorpha</taxon>
        <taxon>Ephydroidea</taxon>
        <taxon>Drosophilidae</taxon>
        <taxon>Drosophila</taxon>
        <taxon>Sophophora</taxon>
    </lineage>
</organism>
<feature type="compositionally biased region" description="Basic and acidic residues" evidence="7">
    <location>
        <begin position="283"/>
        <end position="300"/>
    </location>
</feature>
<comment type="similarity">
    <text evidence="1">Belongs to the pancreatic ribonuclease family.</text>
</comment>
<keyword evidence="4" id="KW-0378">Hydrolase</keyword>
<dbReference type="CDD" id="cd04981">
    <property type="entry name" value="IgV_H"/>
    <property type="match status" value="1"/>
</dbReference>
<dbReference type="SMR" id="B0AZK4"/>
<sequence length="440" mass="48107">MKLCILLAVVAFVGLSLGRSQVQLHESGAEVAKPGASVKMSCKASGYTFTTYWMHWIKQRPGQGLEWIGYINPSTGYTDYNQNFKDKATLTADKSSRTAYMQLSSLTSEDSTVYYCTRRGPSYGNHGAWFPYWGQGTLVTVSAVSSGGGGSGGGGSGGGGSTNIVMTQSPRSMSMSVGERVTLSCKASENVDTYVSWYQQKPEQSPKLLIYGASNRYTGVPDRFTGSGSATDFTLTISSVQAEDLADYHCGQSYRYPPTFGGGTKLEIKGNSAKKLNDAQAPKSDKESRAKKFQRQHMDSDSSPSSSSTYCNQMMRRRNMTQGRCKPVNTFVHEPLVDVQNVCFQEKVTCKNGQGNCYKSNSSMHITDCRLTNGSRYPNCAYRTSPKERHIIVACEGSPYVPVHFDATVGLEGPRFEGKPIPNPLLGLDSTRTGHHHHHH</sequence>
<keyword evidence="6" id="KW-1064">Adaptive immunity</keyword>
<dbReference type="PROSITE" id="PS00127">
    <property type="entry name" value="RNASE_PANCREATIC"/>
    <property type="match status" value="1"/>
</dbReference>
<dbReference type="AlphaFoldDB" id="B0AZK4"/>
<dbReference type="SMART" id="SM00092">
    <property type="entry name" value="RNAse_Pc"/>
    <property type="match status" value="1"/>
</dbReference>
<feature type="region of interest" description="Disordered" evidence="7">
    <location>
        <begin position="420"/>
        <end position="440"/>
    </location>
</feature>
<evidence type="ECO:0000256" key="1">
    <source>
        <dbReference type="ARBA" id="ARBA00005600"/>
    </source>
</evidence>
<dbReference type="InterPro" id="IPR013106">
    <property type="entry name" value="Ig_V-set"/>
</dbReference>
<evidence type="ECO:0000256" key="8">
    <source>
        <dbReference type="SAM" id="SignalP"/>
    </source>
</evidence>
<dbReference type="InterPro" id="IPR036179">
    <property type="entry name" value="Ig-like_dom_sf"/>
</dbReference>
<evidence type="ECO:0000256" key="7">
    <source>
        <dbReference type="SAM" id="MobiDB-lite"/>
    </source>
</evidence>
<dbReference type="InterPro" id="IPR007110">
    <property type="entry name" value="Ig-like_dom"/>
</dbReference>
<dbReference type="SMART" id="SM00406">
    <property type="entry name" value="IGv"/>
    <property type="match status" value="2"/>
</dbReference>
<dbReference type="Gene3D" id="2.60.40.10">
    <property type="entry name" value="Immunoglobulins"/>
    <property type="match status" value="2"/>
</dbReference>
<evidence type="ECO:0000313" key="10">
    <source>
        <dbReference type="EMBL" id="CAI47727.1"/>
    </source>
</evidence>
<dbReference type="Gene3D" id="3.10.130.10">
    <property type="entry name" value="Ribonuclease A-like domain"/>
    <property type="match status" value="1"/>
</dbReference>
<evidence type="ECO:0000256" key="3">
    <source>
        <dbReference type="ARBA" id="ARBA00022759"/>
    </source>
</evidence>
<keyword evidence="2" id="KW-0540">Nuclease</keyword>
<feature type="region of interest" description="Disordered" evidence="7">
    <location>
        <begin position="273"/>
        <end position="309"/>
    </location>
</feature>
<reference evidence="10" key="1">
    <citation type="submission" date="2005-01" db="EMBL/GenBank/DDBJ databases">
        <title>New anti-CD30 human pancreatic ribonuclease-based immunotoxin reveal strong and specific cytotoxicity in vivo.</title>
        <authorList>
            <person name="Braschoss S."/>
            <person name="Hirsch B."/>
            <person name="Duebel S."/>
            <person name="Stein H."/>
            <person name="Duerkop H."/>
        </authorList>
    </citation>
    <scope>NUCLEOTIDE SEQUENCE</scope>
</reference>
<dbReference type="CDD" id="cd06265">
    <property type="entry name" value="RNase_A_canonical"/>
    <property type="match status" value="1"/>
</dbReference>
<dbReference type="PANTHER" id="PTHR23267">
    <property type="entry name" value="IMMUNOGLOBULIN LIGHT CHAIN"/>
    <property type="match status" value="1"/>
</dbReference>
<dbReference type="InterPro" id="IPR013783">
    <property type="entry name" value="Ig-like_fold"/>
</dbReference>
<dbReference type="GO" id="GO:0003676">
    <property type="term" value="F:nucleic acid binding"/>
    <property type="evidence" value="ECO:0007669"/>
    <property type="project" value="InterPro"/>
</dbReference>
<proteinExistence type="evidence at transcript level"/>
<protein>
    <submittedName>
        <fullName evidence="10">BerH2-scFv-hpRNase</fullName>
    </submittedName>
</protein>
<keyword evidence="5" id="KW-0391">Immunity</keyword>
<dbReference type="PROSITE" id="PS50835">
    <property type="entry name" value="IG_LIKE"/>
    <property type="match status" value="2"/>
</dbReference>
<dbReference type="InterPro" id="IPR050150">
    <property type="entry name" value="IgV_Light_Chain"/>
</dbReference>
<dbReference type="InterPro" id="IPR023411">
    <property type="entry name" value="RNaseA_AS"/>
</dbReference>
<dbReference type="FunFam" id="3.10.130.10:FF:000001">
    <property type="entry name" value="Ribonuclease pancreatic"/>
    <property type="match status" value="1"/>
</dbReference>
<dbReference type="InterPro" id="IPR003599">
    <property type="entry name" value="Ig_sub"/>
</dbReference>
<evidence type="ECO:0000256" key="5">
    <source>
        <dbReference type="ARBA" id="ARBA00022859"/>
    </source>
</evidence>
<evidence type="ECO:0000256" key="2">
    <source>
        <dbReference type="ARBA" id="ARBA00022722"/>
    </source>
</evidence>
<dbReference type="GO" id="GO:0002250">
    <property type="term" value="P:adaptive immune response"/>
    <property type="evidence" value="ECO:0007669"/>
    <property type="project" value="UniProtKB-KW"/>
</dbReference>
<name>B0AZK4_DROME</name>
<feature type="domain" description="Ig-like" evidence="9">
    <location>
        <begin position="20"/>
        <end position="117"/>
    </location>
</feature>
<dbReference type="Pfam" id="PF07686">
    <property type="entry name" value="V-set"/>
    <property type="match status" value="2"/>
</dbReference>
<dbReference type="FunFam" id="2.60.40.10:FF:001827">
    <property type="entry name" value="Immunoglobulin kappa variable 4-1"/>
    <property type="match status" value="1"/>
</dbReference>
<dbReference type="InterPro" id="IPR023412">
    <property type="entry name" value="RNaseA_domain"/>
</dbReference>
<feature type="chain" id="PRO_5002746141" evidence="8">
    <location>
        <begin position="19"/>
        <end position="440"/>
    </location>
</feature>
<keyword evidence="3" id="KW-0255">Endonuclease</keyword>
<dbReference type="GO" id="GO:0004519">
    <property type="term" value="F:endonuclease activity"/>
    <property type="evidence" value="ECO:0007669"/>
    <property type="project" value="UniProtKB-KW"/>
</dbReference>
<dbReference type="InterPro" id="IPR001427">
    <property type="entry name" value="RNaseA"/>
</dbReference>
<dbReference type="EMBL" id="AJ878606">
    <property type="protein sequence ID" value="CAI47727.1"/>
    <property type="molecule type" value="mRNA"/>
</dbReference>